<dbReference type="PANTHER" id="PTHR43273">
    <property type="entry name" value="ANAEROBIC SULFATASE-MATURATING ENZYME HOMOLOG ASLB-RELATED"/>
    <property type="match status" value="1"/>
</dbReference>
<evidence type="ECO:0000313" key="9">
    <source>
        <dbReference type="EMBL" id="MBU2690884.1"/>
    </source>
</evidence>
<dbReference type="SFLD" id="SFLDG01384">
    <property type="entry name" value="thioether_bond_formation_requi"/>
    <property type="match status" value="1"/>
</dbReference>
<evidence type="ECO:0000256" key="7">
    <source>
        <dbReference type="SAM" id="MobiDB-lite"/>
    </source>
</evidence>
<dbReference type="InterPro" id="IPR058240">
    <property type="entry name" value="rSAM_sf"/>
</dbReference>
<accession>A0A948RWE3</accession>
<evidence type="ECO:0000256" key="1">
    <source>
        <dbReference type="ARBA" id="ARBA00001966"/>
    </source>
</evidence>
<evidence type="ECO:0000259" key="8">
    <source>
        <dbReference type="Pfam" id="PF04055"/>
    </source>
</evidence>
<dbReference type="AlphaFoldDB" id="A0A948RWE3"/>
<keyword evidence="5" id="KW-0411">Iron-sulfur</keyword>
<evidence type="ECO:0000256" key="5">
    <source>
        <dbReference type="ARBA" id="ARBA00023014"/>
    </source>
</evidence>
<keyword evidence="2" id="KW-0949">S-adenosyl-L-methionine</keyword>
<dbReference type="GO" id="GO:0051536">
    <property type="term" value="F:iron-sulfur cluster binding"/>
    <property type="evidence" value="ECO:0007669"/>
    <property type="project" value="UniProtKB-KW"/>
</dbReference>
<keyword evidence="3" id="KW-0479">Metal-binding</keyword>
<protein>
    <submittedName>
        <fullName evidence="9">Radical SAM protein</fullName>
    </submittedName>
</protein>
<dbReference type="InterPro" id="IPR023885">
    <property type="entry name" value="4Fe4S-binding_SPASM_dom"/>
</dbReference>
<gene>
    <name evidence="9" type="ORF">KJ970_08125</name>
</gene>
<evidence type="ECO:0000313" key="10">
    <source>
        <dbReference type="Proteomes" id="UP000777784"/>
    </source>
</evidence>
<dbReference type="InterPro" id="IPR013785">
    <property type="entry name" value="Aldolase_TIM"/>
</dbReference>
<dbReference type="EMBL" id="JAHJDP010000040">
    <property type="protein sequence ID" value="MBU2690884.1"/>
    <property type="molecule type" value="Genomic_DNA"/>
</dbReference>
<comment type="cofactor">
    <cofactor evidence="1">
        <name>[4Fe-4S] cluster</name>
        <dbReference type="ChEBI" id="CHEBI:49883"/>
    </cofactor>
</comment>
<dbReference type="Gene3D" id="3.20.20.70">
    <property type="entry name" value="Aldolase class I"/>
    <property type="match status" value="1"/>
</dbReference>
<name>A0A948RWE3_UNCEI</name>
<reference evidence="9" key="1">
    <citation type="submission" date="2021-05" db="EMBL/GenBank/DDBJ databases">
        <title>Energy efficiency and biological interactions define the core microbiome of deep oligotrophic groundwater.</title>
        <authorList>
            <person name="Mehrshad M."/>
            <person name="Lopez-Fernandez M."/>
            <person name="Bell E."/>
            <person name="Bernier-Latmani R."/>
            <person name="Bertilsson S."/>
            <person name="Dopson M."/>
        </authorList>
    </citation>
    <scope>NUCLEOTIDE SEQUENCE</scope>
    <source>
        <strain evidence="9">Modern_marine.mb.64</strain>
    </source>
</reference>
<feature type="region of interest" description="Disordered" evidence="7">
    <location>
        <begin position="167"/>
        <end position="186"/>
    </location>
</feature>
<sequence length="434" mass="48448">MPAIWDGPHYLIWDARNLRTLVFEVSSSDEQELCAPTKPLEEVEASRLPPPKWLTAVLVLTNRCNLGCTYCYAEANRHSKANGAEGMTCQQVETILGGCLQRDIDRLYVSFLGGEPTLKPDCLKAAAQFLGEAGVPYSFHITTNGICPDFLQDWLIDSGFDFTVSSDGIPTDHDSQRPTVGGRSSSQRVERFIRRLADRGALFQVRATLTRQNVRNLPLAIEYWASLGVRFVHFELVDLFGRARFDKSPPDLQHYIDNFPDVLETAQNLGVYLVNSAFMKLLTPGTKFCTSTQGHRLHFNPDGSISSCYKVQRGFEGPADFVMGAVTCGRFIMDEPRRESLAERGADYFVECQLCFARSVCGGGCPLHHQLHAPTGHVDTKLCEVKRSLLRQAILQIHDCSIEGQASVLFGSTVYDALVEQKFQSQSKQRRSQL</sequence>
<dbReference type="SUPFAM" id="SSF102114">
    <property type="entry name" value="Radical SAM enzymes"/>
    <property type="match status" value="1"/>
</dbReference>
<dbReference type="SFLD" id="SFLDG01386">
    <property type="entry name" value="main_SPASM_domain-containing"/>
    <property type="match status" value="1"/>
</dbReference>
<dbReference type="SFLD" id="SFLDG01067">
    <property type="entry name" value="SPASM/twitch_domain_containing"/>
    <property type="match status" value="1"/>
</dbReference>
<dbReference type="SFLD" id="SFLDS00029">
    <property type="entry name" value="Radical_SAM"/>
    <property type="match status" value="1"/>
</dbReference>
<dbReference type="Proteomes" id="UP000777784">
    <property type="component" value="Unassembled WGS sequence"/>
</dbReference>
<feature type="domain" description="Radical SAM core" evidence="8">
    <location>
        <begin position="59"/>
        <end position="200"/>
    </location>
</feature>
<keyword evidence="4" id="KW-0408">Iron</keyword>
<dbReference type="InterPro" id="IPR023867">
    <property type="entry name" value="Sulphatase_maturase_rSAM"/>
</dbReference>
<evidence type="ECO:0000256" key="3">
    <source>
        <dbReference type="ARBA" id="ARBA00022723"/>
    </source>
</evidence>
<proteinExistence type="inferred from homology"/>
<evidence type="ECO:0000256" key="4">
    <source>
        <dbReference type="ARBA" id="ARBA00023004"/>
    </source>
</evidence>
<dbReference type="PANTHER" id="PTHR43273:SF3">
    <property type="entry name" value="ANAEROBIC SULFATASE-MATURATING ENZYME HOMOLOG ASLB-RELATED"/>
    <property type="match status" value="1"/>
</dbReference>
<dbReference type="InterPro" id="IPR007197">
    <property type="entry name" value="rSAM"/>
</dbReference>
<comment type="caution">
    <text evidence="9">The sequence shown here is derived from an EMBL/GenBank/DDBJ whole genome shotgun (WGS) entry which is preliminary data.</text>
</comment>
<dbReference type="CDD" id="cd01335">
    <property type="entry name" value="Radical_SAM"/>
    <property type="match status" value="1"/>
</dbReference>
<evidence type="ECO:0000256" key="2">
    <source>
        <dbReference type="ARBA" id="ARBA00022691"/>
    </source>
</evidence>
<dbReference type="Pfam" id="PF04055">
    <property type="entry name" value="Radical_SAM"/>
    <property type="match status" value="1"/>
</dbReference>
<dbReference type="NCBIfam" id="TIGR04085">
    <property type="entry name" value="rSAM_more_4Fe4S"/>
    <property type="match status" value="1"/>
</dbReference>
<dbReference type="GO" id="GO:0046872">
    <property type="term" value="F:metal ion binding"/>
    <property type="evidence" value="ECO:0007669"/>
    <property type="project" value="UniProtKB-KW"/>
</dbReference>
<dbReference type="GO" id="GO:0016491">
    <property type="term" value="F:oxidoreductase activity"/>
    <property type="evidence" value="ECO:0007669"/>
    <property type="project" value="InterPro"/>
</dbReference>
<comment type="similarity">
    <text evidence="6">Belongs to the radical SAM superfamily. Anaerobic sulfatase-maturating enzyme family.</text>
</comment>
<evidence type="ECO:0000256" key="6">
    <source>
        <dbReference type="ARBA" id="ARBA00023601"/>
    </source>
</evidence>
<organism evidence="9 10">
    <name type="scientific">Eiseniibacteriota bacterium</name>
    <dbReference type="NCBI Taxonomy" id="2212470"/>
    <lineage>
        <taxon>Bacteria</taxon>
        <taxon>Candidatus Eiseniibacteriota</taxon>
    </lineage>
</organism>